<comment type="caution">
    <text evidence="2">The sequence shown here is derived from an EMBL/GenBank/DDBJ whole genome shotgun (WGS) entry which is preliminary data.</text>
</comment>
<gene>
    <name evidence="2" type="ORF">B0T19DRAFT_85721</name>
</gene>
<dbReference type="Pfam" id="PF00583">
    <property type="entry name" value="Acetyltransf_1"/>
    <property type="match status" value="1"/>
</dbReference>
<dbReference type="SUPFAM" id="SSF55729">
    <property type="entry name" value="Acyl-CoA N-acyltransferases (Nat)"/>
    <property type="match status" value="1"/>
</dbReference>
<dbReference type="InterPro" id="IPR052523">
    <property type="entry name" value="Trichothecene_AcTrans"/>
</dbReference>
<dbReference type="InterPro" id="IPR000182">
    <property type="entry name" value="GNAT_dom"/>
</dbReference>
<organism evidence="2 3">
    <name type="scientific">Cercophora scortea</name>
    <dbReference type="NCBI Taxonomy" id="314031"/>
    <lineage>
        <taxon>Eukaryota</taxon>
        <taxon>Fungi</taxon>
        <taxon>Dikarya</taxon>
        <taxon>Ascomycota</taxon>
        <taxon>Pezizomycotina</taxon>
        <taxon>Sordariomycetes</taxon>
        <taxon>Sordariomycetidae</taxon>
        <taxon>Sordariales</taxon>
        <taxon>Lasiosphaeriaceae</taxon>
        <taxon>Cercophora</taxon>
    </lineage>
</organism>
<reference evidence="2" key="2">
    <citation type="submission" date="2023-06" db="EMBL/GenBank/DDBJ databases">
        <authorList>
            <consortium name="Lawrence Berkeley National Laboratory"/>
            <person name="Haridas S."/>
            <person name="Hensen N."/>
            <person name="Bonometti L."/>
            <person name="Westerberg I."/>
            <person name="Brannstrom I.O."/>
            <person name="Guillou S."/>
            <person name="Cros-Aarteil S."/>
            <person name="Calhoun S."/>
            <person name="Kuo A."/>
            <person name="Mondo S."/>
            <person name="Pangilinan J."/>
            <person name="Riley R."/>
            <person name="Labutti K."/>
            <person name="Andreopoulos B."/>
            <person name="Lipzen A."/>
            <person name="Chen C."/>
            <person name="Yanf M."/>
            <person name="Daum C."/>
            <person name="Ng V."/>
            <person name="Clum A."/>
            <person name="Steindorff A."/>
            <person name="Ohm R."/>
            <person name="Martin F."/>
            <person name="Silar P."/>
            <person name="Natvig D."/>
            <person name="Lalanne C."/>
            <person name="Gautier V."/>
            <person name="Ament-Velasquez S.L."/>
            <person name="Kruys A."/>
            <person name="Hutchinson M.I."/>
            <person name="Powell A.J."/>
            <person name="Barry K."/>
            <person name="Miller A.N."/>
            <person name="Grigoriev I.V."/>
            <person name="Debuchy R."/>
            <person name="Gladieux P."/>
            <person name="Thoren M.H."/>
            <person name="Johannesson H."/>
        </authorList>
    </citation>
    <scope>NUCLEOTIDE SEQUENCE</scope>
    <source>
        <strain evidence="2">SMH4131-1</strain>
    </source>
</reference>
<evidence type="ECO:0000313" key="2">
    <source>
        <dbReference type="EMBL" id="KAK3331710.1"/>
    </source>
</evidence>
<evidence type="ECO:0000259" key="1">
    <source>
        <dbReference type="PROSITE" id="PS51186"/>
    </source>
</evidence>
<dbReference type="Proteomes" id="UP001286456">
    <property type="component" value="Unassembled WGS sequence"/>
</dbReference>
<proteinExistence type="predicted"/>
<protein>
    <recommendedName>
        <fullName evidence="1">N-acetyltransferase domain-containing protein</fullName>
    </recommendedName>
</protein>
<dbReference type="PROSITE" id="PS51186">
    <property type="entry name" value="GNAT"/>
    <property type="match status" value="1"/>
</dbReference>
<keyword evidence="3" id="KW-1185">Reference proteome</keyword>
<dbReference type="PANTHER" id="PTHR42791">
    <property type="entry name" value="GNAT FAMILY ACETYLTRANSFERASE"/>
    <property type="match status" value="1"/>
</dbReference>
<reference evidence="2" key="1">
    <citation type="journal article" date="2023" name="Mol. Phylogenet. Evol.">
        <title>Genome-scale phylogeny and comparative genomics of the fungal order Sordariales.</title>
        <authorList>
            <person name="Hensen N."/>
            <person name="Bonometti L."/>
            <person name="Westerberg I."/>
            <person name="Brannstrom I.O."/>
            <person name="Guillou S."/>
            <person name="Cros-Aarteil S."/>
            <person name="Calhoun S."/>
            <person name="Haridas S."/>
            <person name="Kuo A."/>
            <person name="Mondo S."/>
            <person name="Pangilinan J."/>
            <person name="Riley R."/>
            <person name="LaButti K."/>
            <person name="Andreopoulos B."/>
            <person name="Lipzen A."/>
            <person name="Chen C."/>
            <person name="Yan M."/>
            <person name="Daum C."/>
            <person name="Ng V."/>
            <person name="Clum A."/>
            <person name="Steindorff A."/>
            <person name="Ohm R.A."/>
            <person name="Martin F."/>
            <person name="Silar P."/>
            <person name="Natvig D.O."/>
            <person name="Lalanne C."/>
            <person name="Gautier V."/>
            <person name="Ament-Velasquez S.L."/>
            <person name="Kruys A."/>
            <person name="Hutchinson M.I."/>
            <person name="Powell A.J."/>
            <person name="Barry K."/>
            <person name="Miller A.N."/>
            <person name="Grigoriev I.V."/>
            <person name="Debuchy R."/>
            <person name="Gladieux P."/>
            <person name="Hiltunen Thoren M."/>
            <person name="Johannesson H."/>
        </authorList>
    </citation>
    <scope>NUCLEOTIDE SEQUENCE</scope>
    <source>
        <strain evidence="2">SMH4131-1</strain>
    </source>
</reference>
<dbReference type="InterPro" id="IPR016181">
    <property type="entry name" value="Acyl_CoA_acyltransferase"/>
</dbReference>
<dbReference type="CDD" id="cd04301">
    <property type="entry name" value="NAT_SF"/>
    <property type="match status" value="1"/>
</dbReference>
<dbReference type="EMBL" id="JAUEPO010000002">
    <property type="protein sequence ID" value="KAK3331710.1"/>
    <property type="molecule type" value="Genomic_DNA"/>
</dbReference>
<evidence type="ECO:0000313" key="3">
    <source>
        <dbReference type="Proteomes" id="UP001286456"/>
    </source>
</evidence>
<feature type="domain" description="N-acetyltransferase" evidence="1">
    <location>
        <begin position="101"/>
        <end position="231"/>
    </location>
</feature>
<dbReference type="Gene3D" id="3.40.630.30">
    <property type="match status" value="1"/>
</dbReference>
<dbReference type="AlphaFoldDB" id="A0AAE0IVA6"/>
<sequence length="234" mass="26815">MANFTIERCTIDYSEAISRNNGRAFWEQPMWRMNWPADMTRDYLVGVMQKRGFMRLMQERESYRHQMAVDPATGAVLGYIRWQLPESALGGAGADVPWPEAQVPDVSPEDLEKFRALRDTTPWKPRTDMDELDDVNDVIMKRILAEKPYIKLDYLAVAPENWGKGIASALVKSGVEAAEKLGLPIFVFAFKEATGVYRRQGFVERERSIQDDTKFGGNGQYNVYFMVYEVPRPA</sequence>
<accession>A0AAE0IVA6</accession>
<dbReference type="PANTHER" id="PTHR42791:SF2">
    <property type="entry name" value="N-ACETYLTRANSFERASE DOMAIN-CONTAINING PROTEIN"/>
    <property type="match status" value="1"/>
</dbReference>
<name>A0AAE0IVA6_9PEZI</name>
<dbReference type="GO" id="GO:0016747">
    <property type="term" value="F:acyltransferase activity, transferring groups other than amino-acyl groups"/>
    <property type="evidence" value="ECO:0007669"/>
    <property type="project" value="InterPro"/>
</dbReference>